<dbReference type="GO" id="GO:0030234">
    <property type="term" value="F:enzyme regulator activity"/>
    <property type="evidence" value="ECO:0007669"/>
    <property type="project" value="InterPro"/>
</dbReference>
<proteinExistence type="inferred from homology"/>
<dbReference type="OrthoDB" id="9802729at2"/>
<dbReference type="PROSITE" id="PS51343">
    <property type="entry name" value="PII_GLNB_DOM"/>
    <property type="match status" value="1"/>
</dbReference>
<dbReference type="GO" id="GO:0005829">
    <property type="term" value="C:cytosol"/>
    <property type="evidence" value="ECO:0007669"/>
    <property type="project" value="TreeGrafter"/>
</dbReference>
<dbReference type="GO" id="GO:0005524">
    <property type="term" value="F:ATP binding"/>
    <property type="evidence" value="ECO:0007669"/>
    <property type="project" value="TreeGrafter"/>
</dbReference>
<dbReference type="InterPro" id="IPR017918">
    <property type="entry name" value="N-reg_PII_CS"/>
</dbReference>
<dbReference type="PATRIC" id="fig|1555112.3.peg.3578"/>
<dbReference type="InterPro" id="IPR002187">
    <property type="entry name" value="N-reg_PII"/>
</dbReference>
<dbReference type="SMART" id="SM00938">
    <property type="entry name" value="P-II"/>
    <property type="match status" value="1"/>
</dbReference>
<sequence length="112" mass="11874">MKKLECIIRPSHFDAVKQALASLDVRGMTVVQVMGYGSQKGQTDVYRGVEFTVNLLPKVKIEVVLADEAVEAAIDAVTAAARTGQVGDGKIFVSDVAEAVRIRTGERGAAAV</sequence>
<dbReference type="InterPro" id="IPR015867">
    <property type="entry name" value="N-reg_PII/ATP_PRibTrfase_C"/>
</dbReference>
<gene>
    <name evidence="2" type="ORF">LIP_3540</name>
</gene>
<organism evidence="2 3">
    <name type="scientific">Limnochorda pilosa</name>
    <dbReference type="NCBI Taxonomy" id="1555112"/>
    <lineage>
        <taxon>Bacteria</taxon>
        <taxon>Bacillati</taxon>
        <taxon>Bacillota</taxon>
        <taxon>Limnochordia</taxon>
        <taxon>Limnochordales</taxon>
        <taxon>Limnochordaceae</taxon>
        <taxon>Limnochorda</taxon>
    </lineage>
</organism>
<comment type="similarity">
    <text evidence="1">Belongs to the P(II) protein family.</text>
</comment>
<dbReference type="Pfam" id="PF00543">
    <property type="entry name" value="P-II"/>
    <property type="match status" value="1"/>
</dbReference>
<reference evidence="3" key="1">
    <citation type="submission" date="2015-07" db="EMBL/GenBank/DDBJ databases">
        <title>Complete genome sequence and phylogenetic analysis of Limnochorda pilosa.</title>
        <authorList>
            <person name="Watanabe M."/>
            <person name="Kojima H."/>
            <person name="Fukui M."/>
        </authorList>
    </citation>
    <scope>NUCLEOTIDE SEQUENCE [LARGE SCALE GENOMIC DNA]</scope>
    <source>
        <strain evidence="3">HC45</strain>
    </source>
</reference>
<dbReference type="EMBL" id="AP014924">
    <property type="protein sequence ID" value="BAS29352.1"/>
    <property type="molecule type" value="Genomic_DNA"/>
</dbReference>
<dbReference type="PANTHER" id="PTHR30115:SF11">
    <property type="entry name" value="NITROGEN REGULATORY PROTEIN P-II HOMOLOG"/>
    <property type="match status" value="1"/>
</dbReference>
<keyword evidence="3" id="KW-1185">Reference proteome</keyword>
<accession>A0A0K2SQR8</accession>
<dbReference type="PROSITE" id="PS00638">
    <property type="entry name" value="PII_GLNB_CTER"/>
    <property type="match status" value="1"/>
</dbReference>
<dbReference type="RefSeq" id="WP_068140955.1">
    <property type="nucleotide sequence ID" value="NZ_AP014924.1"/>
</dbReference>
<dbReference type="InterPro" id="IPR011322">
    <property type="entry name" value="N-reg_PII-like_a/b"/>
</dbReference>
<evidence type="ECO:0000313" key="2">
    <source>
        <dbReference type="EMBL" id="BAS29352.1"/>
    </source>
</evidence>
<dbReference type="AlphaFoldDB" id="A0A0K2SQR8"/>
<evidence type="ECO:0000313" key="3">
    <source>
        <dbReference type="Proteomes" id="UP000065807"/>
    </source>
</evidence>
<dbReference type="Proteomes" id="UP000065807">
    <property type="component" value="Chromosome"/>
</dbReference>
<dbReference type="GO" id="GO:0006808">
    <property type="term" value="P:regulation of nitrogen utilization"/>
    <property type="evidence" value="ECO:0007669"/>
    <property type="project" value="InterPro"/>
</dbReference>
<dbReference type="PANTHER" id="PTHR30115">
    <property type="entry name" value="NITROGEN REGULATORY PROTEIN P-II"/>
    <property type="match status" value="1"/>
</dbReference>
<dbReference type="STRING" id="1555112.LIP_3540"/>
<dbReference type="Gene3D" id="3.30.70.120">
    <property type="match status" value="1"/>
</dbReference>
<reference evidence="3" key="2">
    <citation type="journal article" date="2016" name="Int. J. Syst. Evol. Microbiol.">
        <title>Complete genome sequence and cell structure of Limnochorda pilosa, a Gram-negative spore-former within the phylum Firmicutes.</title>
        <authorList>
            <person name="Watanabe M."/>
            <person name="Kojima H."/>
            <person name="Fukui M."/>
        </authorList>
    </citation>
    <scope>NUCLEOTIDE SEQUENCE [LARGE SCALE GENOMIC DNA]</scope>
    <source>
        <strain evidence="3">HC45</strain>
    </source>
</reference>
<dbReference type="SUPFAM" id="SSF54913">
    <property type="entry name" value="GlnB-like"/>
    <property type="match status" value="1"/>
</dbReference>
<name>A0A0K2SQR8_LIMPI</name>
<dbReference type="PRINTS" id="PR00340">
    <property type="entry name" value="PIIGLNB"/>
</dbReference>
<dbReference type="KEGG" id="lpil:LIP_3540"/>
<evidence type="ECO:0000256" key="1">
    <source>
        <dbReference type="RuleBase" id="RU003936"/>
    </source>
</evidence>
<protein>
    <submittedName>
        <fullName evidence="2">Nitrogen regulatory protein P-II 1</fullName>
    </submittedName>
</protein>